<feature type="transmembrane region" description="Helical" evidence="1">
    <location>
        <begin position="49"/>
        <end position="67"/>
    </location>
</feature>
<protein>
    <submittedName>
        <fullName evidence="3">Secreted protein</fullName>
    </submittedName>
</protein>
<evidence type="ECO:0000313" key="2">
    <source>
        <dbReference type="Proteomes" id="UP000887565"/>
    </source>
</evidence>
<keyword evidence="1" id="KW-1133">Transmembrane helix</keyword>
<name>A0A915L383_ROMCU</name>
<evidence type="ECO:0000256" key="1">
    <source>
        <dbReference type="SAM" id="Phobius"/>
    </source>
</evidence>
<reference evidence="3" key="1">
    <citation type="submission" date="2022-11" db="UniProtKB">
        <authorList>
            <consortium name="WormBaseParasite"/>
        </authorList>
    </citation>
    <scope>IDENTIFICATION</scope>
</reference>
<organism evidence="2 3">
    <name type="scientific">Romanomermis culicivorax</name>
    <name type="common">Nematode worm</name>
    <dbReference type="NCBI Taxonomy" id="13658"/>
    <lineage>
        <taxon>Eukaryota</taxon>
        <taxon>Metazoa</taxon>
        <taxon>Ecdysozoa</taxon>
        <taxon>Nematoda</taxon>
        <taxon>Enoplea</taxon>
        <taxon>Dorylaimia</taxon>
        <taxon>Mermithida</taxon>
        <taxon>Mermithoidea</taxon>
        <taxon>Mermithidae</taxon>
        <taxon>Romanomermis</taxon>
    </lineage>
</organism>
<keyword evidence="1" id="KW-0812">Transmembrane</keyword>
<sequence>MRSDPWWFKIFGPWNWCSVWSTIDAGTTSLRMSLIWRYRRPSSVKKTRGCFTAFSVWRVAMILAMAGSPACACFTSSWEAIVMASDGGGV</sequence>
<keyword evidence="2" id="KW-1185">Reference proteome</keyword>
<accession>A0A915L383</accession>
<dbReference type="WBParaSite" id="nRc.2.0.1.t45201-RA">
    <property type="protein sequence ID" value="nRc.2.0.1.t45201-RA"/>
    <property type="gene ID" value="nRc.2.0.1.g45201"/>
</dbReference>
<proteinExistence type="predicted"/>
<dbReference type="AlphaFoldDB" id="A0A915L383"/>
<dbReference type="Proteomes" id="UP000887565">
    <property type="component" value="Unplaced"/>
</dbReference>
<keyword evidence="1" id="KW-0472">Membrane</keyword>
<evidence type="ECO:0000313" key="3">
    <source>
        <dbReference type="WBParaSite" id="nRc.2.0.1.t45201-RA"/>
    </source>
</evidence>